<dbReference type="InterPro" id="IPR036291">
    <property type="entry name" value="NAD(P)-bd_dom_sf"/>
</dbReference>
<dbReference type="PANTHER" id="PTHR43775">
    <property type="entry name" value="FATTY ACID SYNTHASE"/>
    <property type="match status" value="1"/>
</dbReference>
<dbReference type="Pfam" id="PF08659">
    <property type="entry name" value="KR"/>
    <property type="match status" value="1"/>
</dbReference>
<dbReference type="Gene3D" id="3.40.50.720">
    <property type="entry name" value="NAD(P)-binding Rossmann-like Domain"/>
    <property type="match status" value="1"/>
</dbReference>
<evidence type="ECO:0000313" key="4">
    <source>
        <dbReference type="Ensembl" id="ENSSFAP00005049893.1"/>
    </source>
</evidence>
<sequence length="231" mass="25652">MFPTLSLHSRLAVYIVSGGLSGLGFETVKFISQRGGEYIVILSRSKPKPDVQQEILNVEKQCGNSITSMECDISVSEHVHKVISAINLKFPGCPIRGVFHSAVVLRDGLIETLDRSLYEEVFRPKVNGVLNLHHATQKCELDYFVCYSSISAFLGNPSQTNYAAANTFLDLFCQYRRKLGLPGQSINWGEIICVAEAPAGVLGMHIAQCSWSWYVCMAMLKCAPVFCYRCD</sequence>
<dbReference type="SUPFAM" id="SSF51735">
    <property type="entry name" value="NAD(P)-binding Rossmann-fold domains"/>
    <property type="match status" value="1"/>
</dbReference>
<feature type="domain" description="Ketoreductase" evidence="3">
    <location>
        <begin position="12"/>
        <end position="191"/>
    </location>
</feature>
<dbReference type="InterPro" id="IPR057326">
    <property type="entry name" value="KR_dom"/>
</dbReference>
<reference evidence="4" key="2">
    <citation type="submission" date="2025-08" db="UniProtKB">
        <authorList>
            <consortium name="Ensembl"/>
        </authorList>
    </citation>
    <scope>IDENTIFICATION</scope>
</reference>
<name>A0A672J6Q8_SALFA</name>
<dbReference type="AlphaFoldDB" id="A0A672J6Q8"/>
<dbReference type="GO" id="GO:0006633">
    <property type="term" value="P:fatty acid biosynthetic process"/>
    <property type="evidence" value="ECO:0007669"/>
    <property type="project" value="TreeGrafter"/>
</dbReference>
<dbReference type="Ensembl" id="ENSSFAT00005051524.1">
    <property type="protein sequence ID" value="ENSSFAP00005049893.1"/>
    <property type="gene ID" value="ENSSFAG00005024088.1"/>
</dbReference>
<evidence type="ECO:0000259" key="3">
    <source>
        <dbReference type="SMART" id="SM00822"/>
    </source>
</evidence>
<reference evidence="4" key="3">
    <citation type="submission" date="2025-09" db="UniProtKB">
        <authorList>
            <consortium name="Ensembl"/>
        </authorList>
    </citation>
    <scope>IDENTIFICATION</scope>
</reference>
<reference evidence="4" key="1">
    <citation type="submission" date="2019-06" db="EMBL/GenBank/DDBJ databases">
        <authorList>
            <consortium name="Wellcome Sanger Institute Data Sharing"/>
        </authorList>
    </citation>
    <scope>NUCLEOTIDE SEQUENCE [LARGE SCALE GENOMIC DNA]</scope>
</reference>
<keyword evidence="1" id="KW-0596">Phosphopantetheine</keyword>
<keyword evidence="2" id="KW-0597">Phosphoprotein</keyword>
<accession>A0A672J6Q8</accession>
<dbReference type="Proteomes" id="UP000472267">
    <property type="component" value="Chromosome 9"/>
</dbReference>
<proteinExistence type="predicted"/>
<dbReference type="InterPro" id="IPR013968">
    <property type="entry name" value="PKS_KR"/>
</dbReference>
<dbReference type="InterPro" id="IPR050091">
    <property type="entry name" value="PKS_NRPS_Biosynth_Enz"/>
</dbReference>
<dbReference type="GO" id="GO:0004312">
    <property type="term" value="F:fatty acid synthase activity"/>
    <property type="evidence" value="ECO:0007669"/>
    <property type="project" value="TreeGrafter"/>
</dbReference>
<evidence type="ECO:0000313" key="5">
    <source>
        <dbReference type="Proteomes" id="UP000472267"/>
    </source>
</evidence>
<dbReference type="InParanoid" id="A0A672J6Q8"/>
<organism evidence="4 5">
    <name type="scientific">Salarias fasciatus</name>
    <name type="common">Jewelled blenny</name>
    <name type="synonym">Blennius fasciatus</name>
    <dbReference type="NCBI Taxonomy" id="181472"/>
    <lineage>
        <taxon>Eukaryota</taxon>
        <taxon>Metazoa</taxon>
        <taxon>Chordata</taxon>
        <taxon>Craniata</taxon>
        <taxon>Vertebrata</taxon>
        <taxon>Euteleostomi</taxon>
        <taxon>Actinopterygii</taxon>
        <taxon>Neopterygii</taxon>
        <taxon>Teleostei</taxon>
        <taxon>Neoteleostei</taxon>
        <taxon>Acanthomorphata</taxon>
        <taxon>Ovalentaria</taxon>
        <taxon>Blenniimorphae</taxon>
        <taxon>Blenniiformes</taxon>
        <taxon>Blennioidei</taxon>
        <taxon>Blenniidae</taxon>
        <taxon>Salariinae</taxon>
        <taxon>Salarias</taxon>
    </lineage>
</organism>
<evidence type="ECO:0000256" key="1">
    <source>
        <dbReference type="ARBA" id="ARBA00022450"/>
    </source>
</evidence>
<protein>
    <recommendedName>
        <fullName evidence="3">Ketoreductase domain-containing protein</fullName>
    </recommendedName>
</protein>
<evidence type="ECO:0000256" key="2">
    <source>
        <dbReference type="ARBA" id="ARBA00022553"/>
    </source>
</evidence>
<dbReference type="SMART" id="SM00822">
    <property type="entry name" value="PKS_KR"/>
    <property type="match status" value="1"/>
</dbReference>
<dbReference type="PANTHER" id="PTHR43775:SF37">
    <property type="entry name" value="SI:DKEY-61P9.11"/>
    <property type="match status" value="1"/>
</dbReference>
<keyword evidence="5" id="KW-1185">Reference proteome</keyword>